<evidence type="ECO:0000256" key="1">
    <source>
        <dbReference type="ARBA" id="ARBA00009477"/>
    </source>
</evidence>
<organism evidence="7 8">
    <name type="scientific">Chitinophaga defluvii</name>
    <dbReference type="NCBI Taxonomy" id="3163343"/>
    <lineage>
        <taxon>Bacteria</taxon>
        <taxon>Pseudomonadati</taxon>
        <taxon>Bacteroidota</taxon>
        <taxon>Chitinophagia</taxon>
        <taxon>Chitinophagales</taxon>
        <taxon>Chitinophagaceae</taxon>
        <taxon>Chitinophaga</taxon>
    </lineage>
</organism>
<protein>
    <submittedName>
        <fullName evidence="7">Efflux RND transporter periplasmic adaptor subunit</fullName>
    </submittedName>
</protein>
<feature type="chain" id="PRO_5046121800" evidence="3">
    <location>
        <begin position="25"/>
        <end position="354"/>
    </location>
</feature>
<dbReference type="Gene3D" id="2.40.30.170">
    <property type="match status" value="1"/>
</dbReference>
<evidence type="ECO:0000256" key="2">
    <source>
        <dbReference type="SAM" id="Coils"/>
    </source>
</evidence>
<dbReference type="Pfam" id="PF25917">
    <property type="entry name" value="BSH_RND"/>
    <property type="match status" value="1"/>
</dbReference>
<evidence type="ECO:0000259" key="4">
    <source>
        <dbReference type="Pfam" id="PF25917"/>
    </source>
</evidence>
<dbReference type="InterPro" id="IPR058625">
    <property type="entry name" value="MdtA-like_BSH"/>
</dbReference>
<dbReference type="NCBIfam" id="TIGR01730">
    <property type="entry name" value="RND_mfp"/>
    <property type="match status" value="1"/>
</dbReference>
<feature type="coiled-coil region" evidence="2">
    <location>
        <begin position="103"/>
        <end position="168"/>
    </location>
</feature>
<dbReference type="InterPro" id="IPR058792">
    <property type="entry name" value="Beta-barrel_RND_2"/>
</dbReference>
<evidence type="ECO:0000259" key="6">
    <source>
        <dbReference type="Pfam" id="PF25989"/>
    </source>
</evidence>
<dbReference type="PANTHER" id="PTHR30469:SF36">
    <property type="entry name" value="BLL3903 PROTEIN"/>
    <property type="match status" value="1"/>
</dbReference>
<dbReference type="Gene3D" id="2.40.50.100">
    <property type="match status" value="1"/>
</dbReference>
<keyword evidence="8" id="KW-1185">Reference proteome</keyword>
<dbReference type="InterPro" id="IPR058637">
    <property type="entry name" value="YknX-like_C"/>
</dbReference>
<evidence type="ECO:0000313" key="7">
    <source>
        <dbReference type="EMBL" id="MET6997525.1"/>
    </source>
</evidence>
<gene>
    <name evidence="7" type="ORF">ABR189_09105</name>
</gene>
<dbReference type="PANTHER" id="PTHR30469">
    <property type="entry name" value="MULTIDRUG RESISTANCE PROTEIN MDTA"/>
    <property type="match status" value="1"/>
</dbReference>
<feature type="domain" description="Multidrug resistance protein MdtA-like barrel-sandwich hybrid" evidence="4">
    <location>
        <begin position="69"/>
        <end position="191"/>
    </location>
</feature>
<proteinExistence type="inferred from homology"/>
<feature type="signal peptide" evidence="3">
    <location>
        <begin position="1"/>
        <end position="24"/>
    </location>
</feature>
<dbReference type="Pfam" id="PF25989">
    <property type="entry name" value="YknX_C"/>
    <property type="match status" value="1"/>
</dbReference>
<accession>A0ABV2T4H5</accession>
<name>A0ABV2T4H5_9BACT</name>
<dbReference type="Gene3D" id="1.10.287.470">
    <property type="entry name" value="Helix hairpin bin"/>
    <property type="match status" value="1"/>
</dbReference>
<feature type="domain" description="YknX-like C-terminal permuted SH3-like" evidence="6">
    <location>
        <begin position="282"/>
        <end position="349"/>
    </location>
</feature>
<dbReference type="EMBL" id="JBEXAC010000001">
    <property type="protein sequence ID" value="MET6997525.1"/>
    <property type="molecule type" value="Genomic_DNA"/>
</dbReference>
<dbReference type="InterPro" id="IPR006143">
    <property type="entry name" value="RND_pump_MFP"/>
</dbReference>
<dbReference type="Pfam" id="PF25954">
    <property type="entry name" value="Beta-barrel_RND_2"/>
    <property type="match status" value="1"/>
</dbReference>
<evidence type="ECO:0000256" key="3">
    <source>
        <dbReference type="SAM" id="SignalP"/>
    </source>
</evidence>
<comment type="similarity">
    <text evidence="1">Belongs to the membrane fusion protein (MFP) (TC 8.A.1) family.</text>
</comment>
<evidence type="ECO:0000259" key="5">
    <source>
        <dbReference type="Pfam" id="PF25954"/>
    </source>
</evidence>
<dbReference type="SUPFAM" id="SSF111369">
    <property type="entry name" value="HlyD-like secretion proteins"/>
    <property type="match status" value="1"/>
</dbReference>
<feature type="domain" description="CusB-like beta-barrel" evidence="5">
    <location>
        <begin position="203"/>
        <end position="271"/>
    </location>
</feature>
<reference evidence="7 8" key="1">
    <citation type="submission" date="2024-06" db="EMBL/GenBank/DDBJ databases">
        <title>Chitinophaga defluvii sp. nov., isolated from municipal sewage.</title>
        <authorList>
            <person name="Zhang L."/>
        </authorList>
    </citation>
    <scope>NUCLEOTIDE SEQUENCE [LARGE SCALE GENOMIC DNA]</scope>
    <source>
        <strain evidence="7 8">H8</strain>
    </source>
</reference>
<dbReference type="Proteomes" id="UP001549749">
    <property type="component" value="Unassembled WGS sequence"/>
</dbReference>
<keyword evidence="3" id="KW-0732">Signal</keyword>
<dbReference type="Gene3D" id="2.40.420.20">
    <property type="match status" value="1"/>
</dbReference>
<comment type="caution">
    <text evidence="7">The sequence shown here is derived from an EMBL/GenBank/DDBJ whole genome shotgun (WGS) entry which is preliminary data.</text>
</comment>
<evidence type="ECO:0000313" key="8">
    <source>
        <dbReference type="Proteomes" id="UP001549749"/>
    </source>
</evidence>
<dbReference type="RefSeq" id="WP_354660160.1">
    <property type="nucleotide sequence ID" value="NZ_JBEXAC010000001.1"/>
</dbReference>
<keyword evidence="2" id="KW-0175">Coiled coil</keyword>
<dbReference type="PROSITE" id="PS51257">
    <property type="entry name" value="PROKAR_LIPOPROTEIN"/>
    <property type="match status" value="1"/>
</dbReference>
<sequence length="354" mass="38097">MLQKFTYPAILLSAVIISLLSACSDSKSAQKKNTGIPAPATALPVDVMVAVEENLIQQEIITGTTLPYREVIIRSEVPQKILQIGFQDGDNVSRDQLLYKLNDADLQARLKQLSAELKLASLNEQRLAELLKTEAVKQQEYDEVATRLQVLEAEKEQLKANLAKTVILAPFSGKIGISKVVAGAYVTPNTELVYLQDQQQIKVNFSVPEKYLPLIKHGNTIHFSTALAPDQSPATIKATEPGVNAADRSMLVQAVAPNAGNKLKTGMSARIFFPTVGTGTKGITIPTEALLPGNGGYTVYVLKAGKARVIPVIINNRTESRAIITSGLQNGDSVIVSNTLRLSDGSPVQAVTSK</sequence>